<dbReference type="GO" id="GO:0036064">
    <property type="term" value="C:ciliary basal body"/>
    <property type="evidence" value="ECO:0007669"/>
    <property type="project" value="TreeGrafter"/>
</dbReference>
<organism evidence="2 3">
    <name type="scientific">Lasius platythorax</name>
    <dbReference type="NCBI Taxonomy" id="488582"/>
    <lineage>
        <taxon>Eukaryota</taxon>
        <taxon>Metazoa</taxon>
        <taxon>Ecdysozoa</taxon>
        <taxon>Arthropoda</taxon>
        <taxon>Hexapoda</taxon>
        <taxon>Insecta</taxon>
        <taxon>Pterygota</taxon>
        <taxon>Neoptera</taxon>
        <taxon>Endopterygota</taxon>
        <taxon>Hymenoptera</taxon>
        <taxon>Apocrita</taxon>
        <taxon>Aculeata</taxon>
        <taxon>Formicoidea</taxon>
        <taxon>Formicidae</taxon>
        <taxon>Formicinae</taxon>
        <taxon>Lasius</taxon>
        <taxon>Lasius</taxon>
    </lineage>
</organism>
<dbReference type="PANTHER" id="PTHR15614:SF2">
    <property type="entry name" value="INTRAFLAGELLAR TRANSPORT PROTEIN 81 HOMOLOG"/>
    <property type="match status" value="1"/>
</dbReference>
<dbReference type="GO" id="GO:0030992">
    <property type="term" value="C:intraciliary transport particle B"/>
    <property type="evidence" value="ECO:0007669"/>
    <property type="project" value="InterPro"/>
</dbReference>
<feature type="coiled-coil region" evidence="1">
    <location>
        <begin position="415"/>
        <end position="501"/>
    </location>
</feature>
<evidence type="ECO:0000256" key="1">
    <source>
        <dbReference type="SAM" id="Coils"/>
    </source>
</evidence>
<evidence type="ECO:0000313" key="2">
    <source>
        <dbReference type="EMBL" id="CAL1677442.1"/>
    </source>
</evidence>
<feature type="coiled-coil region" evidence="1">
    <location>
        <begin position="62"/>
        <end position="89"/>
    </location>
</feature>
<dbReference type="AlphaFoldDB" id="A0AAV2ND43"/>
<dbReference type="GO" id="GO:0015631">
    <property type="term" value="F:tubulin binding"/>
    <property type="evidence" value="ECO:0007669"/>
    <property type="project" value="InterPro"/>
</dbReference>
<keyword evidence="1" id="KW-0175">Coiled coil</keyword>
<proteinExistence type="predicted"/>
<dbReference type="GO" id="GO:0060271">
    <property type="term" value="P:cilium assembly"/>
    <property type="evidence" value="ECO:0007669"/>
    <property type="project" value="InterPro"/>
</dbReference>
<feature type="coiled-coil region" evidence="1">
    <location>
        <begin position="244"/>
        <end position="278"/>
    </location>
</feature>
<dbReference type="Proteomes" id="UP001497644">
    <property type="component" value="Chromosome 12"/>
</dbReference>
<protein>
    <recommendedName>
        <fullName evidence="4">Intraflagellar transport protein 81-like protein</fullName>
    </recommendedName>
</protein>
<feature type="coiled-coil region" evidence="1">
    <location>
        <begin position="117"/>
        <end position="144"/>
    </location>
</feature>
<evidence type="ECO:0000313" key="3">
    <source>
        <dbReference type="Proteomes" id="UP001497644"/>
    </source>
</evidence>
<reference evidence="2" key="1">
    <citation type="submission" date="2024-04" db="EMBL/GenBank/DDBJ databases">
        <authorList>
            <consortium name="Molecular Ecology Group"/>
        </authorList>
    </citation>
    <scope>NUCLEOTIDE SEQUENCE</scope>
</reference>
<dbReference type="EMBL" id="OZ034835">
    <property type="protein sequence ID" value="CAL1677442.1"/>
    <property type="molecule type" value="Genomic_DNA"/>
</dbReference>
<evidence type="ECO:0008006" key="4">
    <source>
        <dbReference type="Google" id="ProtNLM"/>
    </source>
</evidence>
<accession>A0AAV2ND43</accession>
<name>A0AAV2ND43_9HYME</name>
<sequence>MHTDIVKKRAYLSRFLVKIEIPPEYLGDSEISLLYEQYLSLVDKFKTVHKEREIGKKNVETAVELATDLQAMEKEKEAVTARIGKIKSKAELALHLLNACRLLRIERDKERDLILEKEQEKDTMFNLQNSLQRVERELHALKRDSIGLTPQILIQHLAEEVTVQSAIVNEKLPSELNAKKNWMKALSIVKEYSYLGPDKILAMRNDLDIILKNIQDLIESKISKNDIDKMEPFRQQAAAVGNMKRNALERLEKIESSLEELQLRLKEKQDYSKSLLQTSIPRAEELKKYINRLKTKGTVYKRCKTEIAGLKAESGVLHRTTAILDAQITHSYPTDIVSKVVIPENYILENALATNSQLSHSILALRTNLAPVIRDIKTLRLTARETDERYHKAYKSHNTVETNMKNTTSDLLSETKQLKDKLLKSIEKKKRLQQKIAKMKITEEKIKSEIETNIGFNNVEQILKQELQKIIMLEEEALKNLDKEQEKIKEYIIQYENQTQQWNNIIS</sequence>
<dbReference type="InterPro" id="IPR029600">
    <property type="entry name" value="IFT81"/>
</dbReference>
<dbReference type="GO" id="GO:0042073">
    <property type="term" value="P:intraciliary transport"/>
    <property type="evidence" value="ECO:0007669"/>
    <property type="project" value="InterPro"/>
</dbReference>
<dbReference type="PANTHER" id="PTHR15614">
    <property type="entry name" value="INTRAFLAGELLAR TRANSPORT PROTEIN 81 HOMOLOG"/>
    <property type="match status" value="1"/>
</dbReference>
<keyword evidence="3" id="KW-1185">Reference proteome</keyword>
<gene>
    <name evidence="2" type="ORF">LPLAT_LOCUS3445</name>
</gene>